<dbReference type="PANTHER" id="PTHR47074">
    <property type="entry name" value="BNAC02G40300D PROTEIN"/>
    <property type="match status" value="1"/>
</dbReference>
<dbReference type="EMBL" id="JANJYJ010000010">
    <property type="protein sequence ID" value="KAK3183373.1"/>
    <property type="molecule type" value="Genomic_DNA"/>
</dbReference>
<dbReference type="InterPro" id="IPR044730">
    <property type="entry name" value="RNase_H-like_dom_plant"/>
</dbReference>
<dbReference type="PANTHER" id="PTHR47074:SF79">
    <property type="entry name" value="PUTATIVE-RELATED"/>
    <property type="match status" value="1"/>
</dbReference>
<dbReference type="InterPro" id="IPR002156">
    <property type="entry name" value="RNaseH_domain"/>
</dbReference>
<dbReference type="InterPro" id="IPR036397">
    <property type="entry name" value="RNaseH_sf"/>
</dbReference>
<dbReference type="Pfam" id="PF13456">
    <property type="entry name" value="RVT_3"/>
    <property type="match status" value="1"/>
</dbReference>
<sequence>MTCVRVYKLDCKVNLACNHSADWRPPQVSASFHLRLVKARIGIIIRNHLGAAIATKAPPISSCNSVELLEAKACLEGMQLALDLGLNGVMVELDAAEVVNLISDKVIPHSEMGALLSGILSLSILWGWFRQQQFVEGPNLFLTALPS</sequence>
<dbReference type="Proteomes" id="UP001281410">
    <property type="component" value="Unassembled WGS sequence"/>
</dbReference>
<dbReference type="GO" id="GO:0004523">
    <property type="term" value="F:RNA-DNA hybrid ribonuclease activity"/>
    <property type="evidence" value="ECO:0007669"/>
    <property type="project" value="InterPro"/>
</dbReference>
<gene>
    <name evidence="2" type="ORF">Dsin_030659</name>
</gene>
<dbReference type="InterPro" id="IPR052929">
    <property type="entry name" value="RNase_H-like_EbsB-rel"/>
</dbReference>
<evidence type="ECO:0000259" key="1">
    <source>
        <dbReference type="Pfam" id="PF13456"/>
    </source>
</evidence>
<protein>
    <recommendedName>
        <fullName evidence="1">RNase H type-1 domain-containing protein</fullName>
    </recommendedName>
</protein>
<dbReference type="AlphaFoldDB" id="A0AAD9ZKG8"/>
<dbReference type="GO" id="GO:0003676">
    <property type="term" value="F:nucleic acid binding"/>
    <property type="evidence" value="ECO:0007669"/>
    <property type="project" value="InterPro"/>
</dbReference>
<feature type="domain" description="RNase H type-1" evidence="1">
    <location>
        <begin position="30"/>
        <end position="122"/>
    </location>
</feature>
<dbReference type="Gene3D" id="3.30.420.10">
    <property type="entry name" value="Ribonuclease H-like superfamily/Ribonuclease H"/>
    <property type="match status" value="1"/>
</dbReference>
<evidence type="ECO:0000313" key="2">
    <source>
        <dbReference type="EMBL" id="KAK3183373.1"/>
    </source>
</evidence>
<name>A0AAD9ZKG8_9ROSI</name>
<accession>A0AAD9ZKG8</accession>
<dbReference type="CDD" id="cd06222">
    <property type="entry name" value="RNase_H_like"/>
    <property type="match status" value="1"/>
</dbReference>
<comment type="caution">
    <text evidence="2">The sequence shown here is derived from an EMBL/GenBank/DDBJ whole genome shotgun (WGS) entry which is preliminary data.</text>
</comment>
<reference evidence="2" key="1">
    <citation type="journal article" date="2023" name="Plant J.">
        <title>Genome sequences and population genomics provide insights into the demographic history, inbreeding, and mutation load of two 'living fossil' tree species of Dipteronia.</title>
        <authorList>
            <person name="Feng Y."/>
            <person name="Comes H.P."/>
            <person name="Chen J."/>
            <person name="Zhu S."/>
            <person name="Lu R."/>
            <person name="Zhang X."/>
            <person name="Li P."/>
            <person name="Qiu J."/>
            <person name="Olsen K.M."/>
            <person name="Qiu Y."/>
        </authorList>
    </citation>
    <scope>NUCLEOTIDE SEQUENCE</scope>
    <source>
        <strain evidence="2">NBL</strain>
    </source>
</reference>
<organism evidence="2 3">
    <name type="scientific">Dipteronia sinensis</name>
    <dbReference type="NCBI Taxonomy" id="43782"/>
    <lineage>
        <taxon>Eukaryota</taxon>
        <taxon>Viridiplantae</taxon>
        <taxon>Streptophyta</taxon>
        <taxon>Embryophyta</taxon>
        <taxon>Tracheophyta</taxon>
        <taxon>Spermatophyta</taxon>
        <taxon>Magnoliopsida</taxon>
        <taxon>eudicotyledons</taxon>
        <taxon>Gunneridae</taxon>
        <taxon>Pentapetalae</taxon>
        <taxon>rosids</taxon>
        <taxon>malvids</taxon>
        <taxon>Sapindales</taxon>
        <taxon>Sapindaceae</taxon>
        <taxon>Hippocastanoideae</taxon>
        <taxon>Acereae</taxon>
        <taxon>Dipteronia</taxon>
    </lineage>
</organism>
<evidence type="ECO:0000313" key="3">
    <source>
        <dbReference type="Proteomes" id="UP001281410"/>
    </source>
</evidence>
<keyword evidence="3" id="KW-1185">Reference proteome</keyword>
<proteinExistence type="predicted"/>